<sequence>MATNVEPDQHDGSGNFDPFRSRVHEGWDPQMEELRKRYSARVERALRVLRTRHTRPERMRWAARIAGEVYLVEVVAEHAADGVPPVGSGYARCDWCGRDNAPRPCADVVRAWRLAQLGREPRRRP</sequence>
<evidence type="ECO:0000313" key="3">
    <source>
        <dbReference type="Proteomes" id="UP001165079"/>
    </source>
</evidence>
<reference evidence="2" key="1">
    <citation type="submission" date="2023-03" db="EMBL/GenBank/DDBJ databases">
        <title>Actinorhabdospora filicis NBRC 111898.</title>
        <authorList>
            <person name="Ichikawa N."/>
            <person name="Sato H."/>
            <person name="Tonouchi N."/>
        </authorList>
    </citation>
    <scope>NUCLEOTIDE SEQUENCE</scope>
    <source>
        <strain evidence="2">NBRC 111898</strain>
    </source>
</reference>
<dbReference type="Proteomes" id="UP001165079">
    <property type="component" value="Unassembled WGS sequence"/>
</dbReference>
<organism evidence="2 3">
    <name type="scientific">Actinorhabdospora filicis</name>
    <dbReference type="NCBI Taxonomy" id="1785913"/>
    <lineage>
        <taxon>Bacteria</taxon>
        <taxon>Bacillati</taxon>
        <taxon>Actinomycetota</taxon>
        <taxon>Actinomycetes</taxon>
        <taxon>Micromonosporales</taxon>
        <taxon>Micromonosporaceae</taxon>
        <taxon>Actinorhabdospora</taxon>
    </lineage>
</organism>
<dbReference type="EMBL" id="BSTX01000002">
    <property type="protein sequence ID" value="GLZ78364.1"/>
    <property type="molecule type" value="Genomic_DNA"/>
</dbReference>
<accession>A0A9W6W997</accession>
<comment type="caution">
    <text evidence="2">The sequence shown here is derived from an EMBL/GenBank/DDBJ whole genome shotgun (WGS) entry which is preliminary data.</text>
</comment>
<gene>
    <name evidence="2" type="ORF">Afil01_31710</name>
</gene>
<name>A0A9W6W997_9ACTN</name>
<evidence type="ECO:0000313" key="2">
    <source>
        <dbReference type="EMBL" id="GLZ78364.1"/>
    </source>
</evidence>
<keyword evidence="3" id="KW-1185">Reference proteome</keyword>
<evidence type="ECO:0000256" key="1">
    <source>
        <dbReference type="SAM" id="MobiDB-lite"/>
    </source>
</evidence>
<dbReference type="AlphaFoldDB" id="A0A9W6W997"/>
<proteinExistence type="predicted"/>
<feature type="region of interest" description="Disordered" evidence="1">
    <location>
        <begin position="1"/>
        <end position="23"/>
    </location>
</feature>
<protein>
    <submittedName>
        <fullName evidence="2">Uncharacterized protein</fullName>
    </submittedName>
</protein>